<dbReference type="PANTHER" id="PTHR38463">
    <property type="entry name" value="STRESS RESPONSE PROTEIN YSNF"/>
    <property type="match status" value="1"/>
</dbReference>
<evidence type="ECO:0000313" key="3">
    <source>
        <dbReference type="EMBL" id="QQP93492.1"/>
    </source>
</evidence>
<evidence type="ECO:0000256" key="1">
    <source>
        <dbReference type="SAM" id="MobiDB-lite"/>
    </source>
</evidence>
<protein>
    <submittedName>
        <fullName evidence="3">YsnF/AvaK domain-containing protein</fullName>
    </submittedName>
</protein>
<feature type="compositionally biased region" description="Basic and acidic residues" evidence="1">
    <location>
        <begin position="219"/>
        <end position="235"/>
    </location>
</feature>
<feature type="domain" description="DUF2382" evidence="2">
    <location>
        <begin position="128"/>
        <end position="237"/>
    </location>
</feature>
<feature type="compositionally biased region" description="Acidic residues" evidence="1">
    <location>
        <begin position="112"/>
        <end position="123"/>
    </location>
</feature>
<dbReference type="Proteomes" id="UP000595197">
    <property type="component" value="Plasmid pTT6-2"/>
</dbReference>
<gene>
    <name evidence="3" type="ORF">IGS68_33260</name>
</gene>
<dbReference type="PANTHER" id="PTHR38463:SF1">
    <property type="entry name" value="STRESS RESPONSE PROTEIN YSNF"/>
    <property type="match status" value="1"/>
</dbReference>
<evidence type="ECO:0000259" key="2">
    <source>
        <dbReference type="Pfam" id="PF09557"/>
    </source>
</evidence>
<dbReference type="InterPro" id="IPR019060">
    <property type="entry name" value="DUF2382"/>
</dbReference>
<dbReference type="InterPro" id="IPR052967">
    <property type="entry name" value="Stress_Response_Assoc"/>
</dbReference>
<reference evidence="3" key="1">
    <citation type="submission" date="2021-02" db="EMBL/GenBank/DDBJ databases">
        <title>Skermanella TT6 skin isolate.</title>
        <authorList>
            <person name="Lee K."/>
            <person name="Ganzorig M."/>
        </authorList>
    </citation>
    <scope>NUCLEOTIDE SEQUENCE</scope>
    <source>
        <strain evidence="3">TT6</strain>
    </source>
</reference>
<feature type="compositionally biased region" description="Basic residues" evidence="1">
    <location>
        <begin position="257"/>
        <end position="271"/>
    </location>
</feature>
<evidence type="ECO:0000313" key="4">
    <source>
        <dbReference type="Proteomes" id="UP000595197"/>
    </source>
</evidence>
<feature type="compositionally biased region" description="Basic and acidic residues" evidence="1">
    <location>
        <begin position="102"/>
        <end position="111"/>
    </location>
</feature>
<name>A0ABX7BGH8_9PROT</name>
<keyword evidence="3" id="KW-0614">Plasmid</keyword>
<feature type="compositionally biased region" description="Low complexity" evidence="1">
    <location>
        <begin position="241"/>
        <end position="256"/>
    </location>
</feature>
<sequence>MTTSIIGLFEDGDIAADVIGELAGDGFDKEAMEILQGAPADGISERLLEAGYDEGQAQRYADAMQRGGALVVAETDDDRADDALAVMRRFGALTPEALAERMDERAAREAEQAEAEQEEEQEEAERAQVIEEELEVGKERTTGGKRLKVTVSEREVEQTINLRGESVEVERSRVDRDLTPEELDHAFEERTIEMTETRERPVVAKRAHVVEEVVLTRHSNEHEETVSGTVRRQDVMVEDMGFSGSSQGRSGSAKAAKPSRSKPARPKAREA</sequence>
<feature type="region of interest" description="Disordered" evidence="1">
    <location>
        <begin position="102"/>
        <end position="126"/>
    </location>
</feature>
<keyword evidence="4" id="KW-1185">Reference proteome</keyword>
<dbReference type="Pfam" id="PF09557">
    <property type="entry name" value="DUF2382"/>
    <property type="match status" value="1"/>
</dbReference>
<organism evidence="3 4">
    <name type="scientific">Skermanella cutis</name>
    <dbReference type="NCBI Taxonomy" id="2775420"/>
    <lineage>
        <taxon>Bacteria</taxon>
        <taxon>Pseudomonadati</taxon>
        <taxon>Pseudomonadota</taxon>
        <taxon>Alphaproteobacteria</taxon>
        <taxon>Rhodospirillales</taxon>
        <taxon>Azospirillaceae</taxon>
        <taxon>Skermanella</taxon>
    </lineage>
</organism>
<dbReference type="EMBL" id="CP067422">
    <property type="protein sequence ID" value="QQP93492.1"/>
    <property type="molecule type" value="Genomic_DNA"/>
</dbReference>
<geneLocation type="plasmid" evidence="3 4">
    <name>pTT6-2</name>
</geneLocation>
<proteinExistence type="predicted"/>
<feature type="region of interest" description="Disordered" evidence="1">
    <location>
        <begin position="219"/>
        <end position="271"/>
    </location>
</feature>
<dbReference type="RefSeq" id="WP_201083097.1">
    <property type="nucleotide sequence ID" value="NZ_CP067422.1"/>
</dbReference>
<accession>A0ABX7BGH8</accession>